<dbReference type="STRING" id="206506.AAV32_08715"/>
<dbReference type="CDD" id="cd02440">
    <property type="entry name" value="AdoMet_MTases"/>
    <property type="match status" value="1"/>
</dbReference>
<dbReference type="SUPFAM" id="SSF46785">
    <property type="entry name" value="Winged helix' DNA-binding domain"/>
    <property type="match status" value="1"/>
</dbReference>
<dbReference type="SUPFAM" id="SSF53335">
    <property type="entry name" value="S-adenosyl-L-methionine-dependent methyltransferases"/>
    <property type="match status" value="1"/>
</dbReference>
<dbReference type="OrthoDB" id="8700339at2"/>
<feature type="domain" description="Methyltransferase type 12" evidence="2">
    <location>
        <begin position="180"/>
        <end position="275"/>
    </location>
</feature>
<evidence type="ECO:0000259" key="1">
    <source>
        <dbReference type="Pfam" id="PF08100"/>
    </source>
</evidence>
<dbReference type="InterPro" id="IPR036388">
    <property type="entry name" value="WH-like_DNA-bd_sf"/>
</dbReference>
<dbReference type="PANTHER" id="PTHR43591:SF110">
    <property type="entry name" value="RHODANESE DOMAIN-CONTAINING PROTEIN"/>
    <property type="match status" value="1"/>
</dbReference>
<feature type="domain" description="O-methyltransferase dimerisation" evidence="1">
    <location>
        <begin position="13"/>
        <end position="93"/>
    </location>
</feature>
<dbReference type="InterPro" id="IPR012967">
    <property type="entry name" value="COMT_dimerisation"/>
</dbReference>
<dbReference type="EMBL" id="LBNE01000004">
    <property type="protein sequence ID" value="KKO72018.1"/>
    <property type="molecule type" value="Genomic_DNA"/>
</dbReference>
<dbReference type="Gene3D" id="1.10.10.10">
    <property type="entry name" value="Winged helix-like DNA-binding domain superfamily/Winged helix DNA-binding domain"/>
    <property type="match status" value="1"/>
</dbReference>
<dbReference type="Pfam" id="PF08242">
    <property type="entry name" value="Methyltransf_12"/>
    <property type="match status" value="1"/>
</dbReference>
<accession>A0A171KT01</accession>
<evidence type="ECO:0000313" key="4">
    <source>
        <dbReference type="Proteomes" id="UP000078084"/>
    </source>
</evidence>
<evidence type="ECO:0000313" key="3">
    <source>
        <dbReference type="EMBL" id="KKO72018.1"/>
    </source>
</evidence>
<dbReference type="Proteomes" id="UP000078084">
    <property type="component" value="Unassembled WGS sequence"/>
</dbReference>
<dbReference type="InterPro" id="IPR036390">
    <property type="entry name" value="WH_DNA-bd_sf"/>
</dbReference>
<reference evidence="3 4" key="1">
    <citation type="submission" date="2015-04" db="EMBL/GenBank/DDBJ databases">
        <title>Genome sequence of Kerstersia gyiorum CG1.</title>
        <authorList>
            <person name="Greninger A.L."/>
            <person name="Kozyreva V."/>
            <person name="Chaturvedi V."/>
        </authorList>
    </citation>
    <scope>NUCLEOTIDE SEQUENCE [LARGE SCALE GENOMIC DNA]</scope>
    <source>
        <strain evidence="3 4">CG1</strain>
    </source>
</reference>
<keyword evidence="4" id="KW-1185">Reference proteome</keyword>
<evidence type="ECO:0000259" key="2">
    <source>
        <dbReference type="Pfam" id="PF08242"/>
    </source>
</evidence>
<sequence>MNFMTSHPLQPYWNLTAAPIQSQALEQALAYGLFAQLQQSATADQVAERLGLNAEATAVWLDLLWSMELLVRRVPVQEAATAQYSTSALAAKYFLAASSENCTEAWLYRARFLTRFASQWGTLLREGFDPAGASREAAPKGSWAQAAREQIAQEQRAVTVPAVMRLLDTLPPLPQHGRFLDVGGGPGLVGIALAQRLPDWHGRVCDQAETADVAQENILQAGLAHRMDAVGCDLNHEAIDGRYDLIWCSAVLHFLQHPQEAVTKMVKAINPGGTLLLAHAEVSDEATLAARVLPFYGTVALRKNYLPQPGDMPRIMREAGLTEIDALGRVEFPMAPVWIYSGRRA</sequence>
<dbReference type="InterPro" id="IPR029063">
    <property type="entry name" value="SAM-dependent_MTases_sf"/>
</dbReference>
<name>A0A171KT01_9BURK</name>
<dbReference type="AlphaFoldDB" id="A0A171KT01"/>
<dbReference type="Gene3D" id="3.40.50.150">
    <property type="entry name" value="Vaccinia Virus protein VP39"/>
    <property type="match status" value="1"/>
</dbReference>
<proteinExistence type="predicted"/>
<dbReference type="PANTHER" id="PTHR43591">
    <property type="entry name" value="METHYLTRANSFERASE"/>
    <property type="match status" value="1"/>
</dbReference>
<organism evidence="3 4">
    <name type="scientific">Kerstersia gyiorum</name>
    <dbReference type="NCBI Taxonomy" id="206506"/>
    <lineage>
        <taxon>Bacteria</taxon>
        <taxon>Pseudomonadati</taxon>
        <taxon>Pseudomonadota</taxon>
        <taxon>Betaproteobacteria</taxon>
        <taxon>Burkholderiales</taxon>
        <taxon>Alcaligenaceae</taxon>
        <taxon>Kerstersia</taxon>
    </lineage>
</organism>
<protein>
    <submittedName>
        <fullName evidence="3">Uncharacterized protein</fullName>
    </submittedName>
</protein>
<dbReference type="InterPro" id="IPR013217">
    <property type="entry name" value="Methyltransf_12"/>
</dbReference>
<gene>
    <name evidence="3" type="ORF">AAV32_08715</name>
</gene>
<dbReference type="Pfam" id="PF08100">
    <property type="entry name" value="Dimerisation"/>
    <property type="match status" value="1"/>
</dbReference>
<comment type="caution">
    <text evidence="3">The sequence shown here is derived from an EMBL/GenBank/DDBJ whole genome shotgun (WGS) entry which is preliminary data.</text>
</comment>